<keyword evidence="2" id="KW-1185">Reference proteome</keyword>
<sequence>MTDVPSLSPFLSDKRFQRGSILPMMISRQVKTPLQVMVEHVKGGYLVVSTEMNAEAKTALIGSTVRLRWETDAAVNTVDLEVVQEQTIWPVKLLALIPIAIGVEIVTMGKNGLVSPDRPIHVPFKVMGARPIEEKGEAELLKFSPTRLVLRTDSYVSKGDFIHLSFTVPNQQMEIVGMAKVVEKTFQDTQTVIELIFTDIHDKHHQVIKDYYKKLSTAASY</sequence>
<dbReference type="EMBL" id="FORT01000008">
    <property type="protein sequence ID" value="SFK09068.1"/>
    <property type="molecule type" value="Genomic_DNA"/>
</dbReference>
<proteinExistence type="predicted"/>
<dbReference type="AlphaFoldDB" id="A0A1I3WNG8"/>
<protein>
    <recommendedName>
        <fullName evidence="3">PilZ domain-containing protein</fullName>
    </recommendedName>
</protein>
<dbReference type="STRING" id="1884381.SAMN05518846_108236"/>
<dbReference type="RefSeq" id="WP_092269537.1">
    <property type="nucleotide sequence ID" value="NZ_BJOE01000017.1"/>
</dbReference>
<accession>A0A1I3WNG8</accession>
<evidence type="ECO:0008006" key="3">
    <source>
        <dbReference type="Google" id="ProtNLM"/>
    </source>
</evidence>
<evidence type="ECO:0000313" key="2">
    <source>
        <dbReference type="Proteomes" id="UP000198915"/>
    </source>
</evidence>
<evidence type="ECO:0000313" key="1">
    <source>
        <dbReference type="EMBL" id="SFK09068.1"/>
    </source>
</evidence>
<gene>
    <name evidence="1" type="ORF">SAMN05518846_108236</name>
</gene>
<name>A0A1I3WNG8_9BACL</name>
<organism evidence="1 2">
    <name type="scientific">Brevibacillus centrosporus</name>
    <dbReference type="NCBI Taxonomy" id="54910"/>
    <lineage>
        <taxon>Bacteria</taxon>
        <taxon>Bacillati</taxon>
        <taxon>Bacillota</taxon>
        <taxon>Bacilli</taxon>
        <taxon>Bacillales</taxon>
        <taxon>Paenibacillaceae</taxon>
        <taxon>Brevibacillus</taxon>
    </lineage>
</organism>
<reference evidence="2" key="1">
    <citation type="submission" date="2016-10" db="EMBL/GenBank/DDBJ databases">
        <authorList>
            <person name="Varghese N."/>
            <person name="Submissions S."/>
        </authorList>
    </citation>
    <scope>NUCLEOTIDE SEQUENCE [LARGE SCALE GENOMIC DNA]</scope>
    <source>
        <strain evidence="2">OK042</strain>
    </source>
</reference>
<dbReference type="Proteomes" id="UP000198915">
    <property type="component" value="Unassembled WGS sequence"/>
</dbReference>